<dbReference type="Gene3D" id="3.40.50.720">
    <property type="entry name" value="NAD(P)-binding Rossmann-like Domain"/>
    <property type="match status" value="2"/>
</dbReference>
<dbReference type="AlphaFoldDB" id="A0A6T1DZQ9"/>
<evidence type="ECO:0000313" key="4">
    <source>
        <dbReference type="EMBL" id="CAE4607865.1"/>
    </source>
</evidence>
<proteinExistence type="predicted"/>
<evidence type="ECO:0000313" key="3">
    <source>
        <dbReference type="EMBL" id="CAE4607863.1"/>
    </source>
</evidence>
<evidence type="ECO:0000313" key="2">
    <source>
        <dbReference type="EMBL" id="CAE4607861.1"/>
    </source>
</evidence>
<dbReference type="Pfam" id="PF08659">
    <property type="entry name" value="KR"/>
    <property type="match status" value="2"/>
</dbReference>
<dbReference type="InterPro" id="IPR036291">
    <property type="entry name" value="NAD(P)-bd_dom_sf"/>
</dbReference>
<dbReference type="EMBL" id="HBNR01046394">
    <property type="protein sequence ID" value="CAE4607865.1"/>
    <property type="molecule type" value="Transcribed_RNA"/>
</dbReference>
<dbReference type="InterPro" id="IPR013968">
    <property type="entry name" value="PKS_KR"/>
</dbReference>
<organism evidence="3">
    <name type="scientific">Alexandrium monilatum</name>
    <dbReference type="NCBI Taxonomy" id="311494"/>
    <lineage>
        <taxon>Eukaryota</taxon>
        <taxon>Sar</taxon>
        <taxon>Alveolata</taxon>
        <taxon>Dinophyceae</taxon>
        <taxon>Gonyaulacales</taxon>
        <taxon>Pyrocystaceae</taxon>
        <taxon>Alexandrium</taxon>
    </lineage>
</organism>
<name>A0A6T1DZQ9_9DINO</name>
<evidence type="ECO:0000259" key="1">
    <source>
        <dbReference type="Pfam" id="PF08659"/>
    </source>
</evidence>
<sequence>MAFITGGLGGLGMLAAHELAMSGKDQVVATSRSGRPSSMPPQLLQLMSAMQAQCPHYMVKADGSDGAVMYDTLQAFCRPGFLTEQAVTLGDVIDATKRQLEDMPESLVKPTLETMEKIQKEMISTAKTSLAVSQFGATVSAADKQEIKDREEEVAELVAKLKEKAAGKGVAAIKDVSKTSTALAKQVTDLGVKVKNITVPTSLAIPQRKMGVGECIVHAAGVLQDGLMVPNIQKAPEMFSKVYAAKAHGAWQLHRTLNAI</sequence>
<protein>
    <recommendedName>
        <fullName evidence="1">Ketoreductase (KR) domain-containing protein</fullName>
    </recommendedName>
</protein>
<dbReference type="SUPFAM" id="SSF51735">
    <property type="entry name" value="NAD(P)-binding Rossmann-fold domains"/>
    <property type="match status" value="1"/>
</dbReference>
<reference evidence="3" key="1">
    <citation type="submission" date="2021-01" db="EMBL/GenBank/DDBJ databases">
        <authorList>
            <person name="Corre E."/>
            <person name="Pelletier E."/>
            <person name="Niang G."/>
            <person name="Scheremetjew M."/>
            <person name="Finn R."/>
            <person name="Kale V."/>
            <person name="Holt S."/>
            <person name="Cochrane G."/>
            <person name="Meng A."/>
            <person name="Brown T."/>
            <person name="Cohen L."/>
        </authorList>
    </citation>
    <scope>NUCLEOTIDE SEQUENCE</scope>
    <source>
        <strain evidence="3">CCMP3105</strain>
    </source>
</reference>
<accession>A0A6T1DZQ9</accession>
<dbReference type="EMBL" id="HBNR01046392">
    <property type="protein sequence ID" value="CAE4607861.1"/>
    <property type="molecule type" value="Transcribed_RNA"/>
</dbReference>
<feature type="domain" description="Ketoreductase (KR)" evidence="1">
    <location>
        <begin position="3"/>
        <end position="74"/>
    </location>
</feature>
<feature type="domain" description="Ketoreductase (KR)" evidence="1">
    <location>
        <begin position="214"/>
        <end position="258"/>
    </location>
</feature>
<gene>
    <name evidence="2" type="ORF">AMON00008_LOCUS32286</name>
    <name evidence="3" type="ORF">AMON00008_LOCUS32287</name>
    <name evidence="4" type="ORF">AMON00008_LOCUS32288</name>
</gene>
<dbReference type="EMBL" id="HBNR01046393">
    <property type="protein sequence ID" value="CAE4607863.1"/>
    <property type="molecule type" value="Transcribed_RNA"/>
</dbReference>